<comment type="caution">
    <text evidence="2">The sequence shown here is derived from an EMBL/GenBank/DDBJ whole genome shotgun (WGS) entry which is preliminary data.</text>
</comment>
<gene>
    <name evidence="2" type="ORF">QBC33DRAFT_192788</name>
</gene>
<proteinExistence type="predicted"/>
<dbReference type="SUPFAM" id="SSF81901">
    <property type="entry name" value="HCP-like"/>
    <property type="match status" value="1"/>
</dbReference>
<evidence type="ECO:0000256" key="1">
    <source>
        <dbReference type="SAM" id="MobiDB-lite"/>
    </source>
</evidence>
<name>A0AAJ0BX37_9PEZI</name>
<dbReference type="InterPro" id="IPR011990">
    <property type="entry name" value="TPR-like_helical_dom_sf"/>
</dbReference>
<feature type="region of interest" description="Disordered" evidence="1">
    <location>
        <begin position="167"/>
        <end position="192"/>
    </location>
</feature>
<dbReference type="Pfam" id="PF08238">
    <property type="entry name" value="Sel1"/>
    <property type="match status" value="3"/>
</dbReference>
<dbReference type="GO" id="GO:0032153">
    <property type="term" value="C:cell division site"/>
    <property type="evidence" value="ECO:0007669"/>
    <property type="project" value="TreeGrafter"/>
</dbReference>
<dbReference type="Proteomes" id="UP001244011">
    <property type="component" value="Unassembled WGS sequence"/>
</dbReference>
<protein>
    <submittedName>
        <fullName evidence="2">Cell cycle inhibitor Nif1</fullName>
    </submittedName>
</protein>
<dbReference type="FunFam" id="1.25.40.10:FF:001244">
    <property type="entry name" value="HCP-like protein"/>
    <property type="match status" value="1"/>
</dbReference>
<dbReference type="InterPro" id="IPR052945">
    <property type="entry name" value="Mitotic_Regulator"/>
</dbReference>
<evidence type="ECO:0000313" key="2">
    <source>
        <dbReference type="EMBL" id="KAK1764677.1"/>
    </source>
</evidence>
<dbReference type="GO" id="GO:0010972">
    <property type="term" value="P:negative regulation of G2/M transition of mitotic cell cycle"/>
    <property type="evidence" value="ECO:0007669"/>
    <property type="project" value="TreeGrafter"/>
</dbReference>
<evidence type="ECO:0000313" key="3">
    <source>
        <dbReference type="Proteomes" id="UP001244011"/>
    </source>
</evidence>
<organism evidence="2 3">
    <name type="scientific">Phialemonium atrogriseum</name>
    <dbReference type="NCBI Taxonomy" id="1093897"/>
    <lineage>
        <taxon>Eukaryota</taxon>
        <taxon>Fungi</taxon>
        <taxon>Dikarya</taxon>
        <taxon>Ascomycota</taxon>
        <taxon>Pezizomycotina</taxon>
        <taxon>Sordariomycetes</taxon>
        <taxon>Sordariomycetidae</taxon>
        <taxon>Cephalothecales</taxon>
        <taxon>Cephalothecaceae</taxon>
        <taxon>Phialemonium</taxon>
    </lineage>
</organism>
<dbReference type="PANTHER" id="PTHR43628">
    <property type="entry name" value="ACTIVATOR OF C KINASE PROTEIN 1-RELATED"/>
    <property type="match status" value="1"/>
</dbReference>
<keyword evidence="3" id="KW-1185">Reference proteome</keyword>
<dbReference type="InterPro" id="IPR006597">
    <property type="entry name" value="Sel1-like"/>
</dbReference>
<dbReference type="GeneID" id="85305719"/>
<dbReference type="PANTHER" id="PTHR43628:SF1">
    <property type="entry name" value="CHITIN SYNTHASE REGULATORY FACTOR 2-RELATED"/>
    <property type="match status" value="1"/>
</dbReference>
<dbReference type="RefSeq" id="XP_060280890.1">
    <property type="nucleotide sequence ID" value="XM_060422532.1"/>
</dbReference>
<accession>A0AAJ0BX37</accession>
<feature type="region of interest" description="Disordered" evidence="1">
    <location>
        <begin position="1"/>
        <end position="117"/>
    </location>
</feature>
<dbReference type="SMART" id="SM00671">
    <property type="entry name" value="SEL1"/>
    <property type="match status" value="3"/>
</dbReference>
<sequence length="412" mass="44164">MGLRDILKKKSTLEASDPDPATVSRLAGPEFTFVRSDTYTHEVIHPPQYPDGDDGDDDAGGGTYLTARDKEKDKTSSHRLSLDVFRGSRSRSASASSHGTAGGNKESSSSAGGAARRLSHRLHLARSPTSSEMVPQDLPAIVTHRAPDGREDRDGTESQWEKRATMLARENEKHRSRPPTPVGGGGVEDQLGRMRLGSPGEQGRRGGGEVAVPVVVAGPDDGVVSSKAIDEDIQEAIRLHEEGDLQRSTALFARLADPKGANNPLSQVLYGLALRHGWGCAPDPGAAVNYLSAAASNAATVENLALQAGLKKGGAAKGELVLAIFELANCFRHGWGIPKDAVAAKQYYETAANLGDTDAMNEVAWCYLEGYGTKKDKYAAARYYRLAEQNGNKTLGNSWIWKDKYSPENAKK</sequence>
<feature type="compositionally biased region" description="Low complexity" evidence="1">
    <location>
        <begin position="90"/>
        <end position="116"/>
    </location>
</feature>
<dbReference type="AlphaFoldDB" id="A0AAJ0BX37"/>
<feature type="compositionally biased region" description="Basic and acidic residues" evidence="1">
    <location>
        <begin position="67"/>
        <end position="76"/>
    </location>
</feature>
<reference evidence="2" key="1">
    <citation type="submission" date="2023-06" db="EMBL/GenBank/DDBJ databases">
        <title>Genome-scale phylogeny and comparative genomics of the fungal order Sordariales.</title>
        <authorList>
            <consortium name="Lawrence Berkeley National Laboratory"/>
            <person name="Hensen N."/>
            <person name="Bonometti L."/>
            <person name="Westerberg I."/>
            <person name="Brannstrom I.O."/>
            <person name="Guillou S."/>
            <person name="Cros-Aarteil S."/>
            <person name="Calhoun S."/>
            <person name="Haridas S."/>
            <person name="Kuo A."/>
            <person name="Mondo S."/>
            <person name="Pangilinan J."/>
            <person name="Riley R."/>
            <person name="Labutti K."/>
            <person name="Andreopoulos B."/>
            <person name="Lipzen A."/>
            <person name="Chen C."/>
            <person name="Yanf M."/>
            <person name="Daum C."/>
            <person name="Ng V."/>
            <person name="Clum A."/>
            <person name="Steindorff A."/>
            <person name="Ohm R."/>
            <person name="Martin F."/>
            <person name="Silar P."/>
            <person name="Natvig D."/>
            <person name="Lalanne C."/>
            <person name="Gautier V."/>
            <person name="Ament-Velasquez S.L."/>
            <person name="Kruys A."/>
            <person name="Hutchinson M.I."/>
            <person name="Powell A.J."/>
            <person name="Barry K."/>
            <person name="Miller A.N."/>
            <person name="Grigoriev I.V."/>
            <person name="Debuchy R."/>
            <person name="Gladieux P."/>
            <person name="Thoren M.H."/>
            <person name="Johannesson H."/>
        </authorList>
    </citation>
    <scope>NUCLEOTIDE SEQUENCE</scope>
    <source>
        <strain evidence="2">8032-3</strain>
    </source>
</reference>
<dbReference type="EMBL" id="MU839019">
    <property type="protein sequence ID" value="KAK1764677.1"/>
    <property type="molecule type" value="Genomic_DNA"/>
</dbReference>
<dbReference type="Gene3D" id="1.25.40.10">
    <property type="entry name" value="Tetratricopeptide repeat domain"/>
    <property type="match status" value="1"/>
</dbReference>
<feature type="compositionally biased region" description="Basic and acidic residues" evidence="1">
    <location>
        <begin position="1"/>
        <end position="12"/>
    </location>
</feature>